<evidence type="ECO:0000313" key="1">
    <source>
        <dbReference type="EMBL" id="MBD8027601.1"/>
    </source>
</evidence>
<name>A0ABR8XEE6_9BACL</name>
<keyword evidence="2" id="KW-1185">Reference proteome</keyword>
<evidence type="ECO:0000313" key="2">
    <source>
        <dbReference type="Proteomes" id="UP000640930"/>
    </source>
</evidence>
<dbReference type="RefSeq" id="WP_191708032.1">
    <property type="nucleotide sequence ID" value="NZ_JACSQA010000021.1"/>
</dbReference>
<accession>A0ABR8XEE6</accession>
<comment type="caution">
    <text evidence="1">The sequence shown here is derived from an EMBL/GenBank/DDBJ whole genome shotgun (WGS) entry which is preliminary data.</text>
</comment>
<reference evidence="1 2" key="1">
    <citation type="submission" date="2020-08" db="EMBL/GenBank/DDBJ databases">
        <title>A Genomic Blueprint of the Chicken Gut Microbiome.</title>
        <authorList>
            <person name="Gilroy R."/>
            <person name="Ravi A."/>
            <person name="Getino M."/>
            <person name="Pursley I."/>
            <person name="Horton D.L."/>
            <person name="Alikhan N.-F."/>
            <person name="Baker D."/>
            <person name="Gharbi K."/>
            <person name="Hall N."/>
            <person name="Watson M."/>
            <person name="Adriaenssens E.M."/>
            <person name="Foster-Nyarko E."/>
            <person name="Jarju S."/>
            <person name="Secka A."/>
            <person name="Antonio M."/>
            <person name="Oren A."/>
            <person name="Chaudhuri R."/>
            <person name="La Ragione R.M."/>
            <person name="Hildebrand F."/>
            <person name="Pallen M.J."/>
        </authorList>
    </citation>
    <scope>NUCLEOTIDE SEQUENCE [LARGE SCALE GENOMIC DNA]</scope>
    <source>
        <strain evidence="1 2">Re31</strain>
    </source>
</reference>
<proteinExistence type="predicted"/>
<dbReference type="EMBL" id="JACSQA010000021">
    <property type="protein sequence ID" value="MBD8027601.1"/>
    <property type="molecule type" value="Genomic_DNA"/>
</dbReference>
<dbReference type="Proteomes" id="UP000640930">
    <property type="component" value="Unassembled WGS sequence"/>
</dbReference>
<organism evidence="1 2">
    <name type="scientific">Ureibacillus galli</name>
    <dbReference type="NCBI Taxonomy" id="2762222"/>
    <lineage>
        <taxon>Bacteria</taxon>
        <taxon>Bacillati</taxon>
        <taxon>Bacillota</taxon>
        <taxon>Bacilli</taxon>
        <taxon>Bacillales</taxon>
        <taxon>Caryophanaceae</taxon>
        <taxon>Ureibacillus</taxon>
    </lineage>
</organism>
<sequence length="191" mass="22732">MEVETLLDLGKFVEDFFMYVQANKVEIYNEFSLQHELGIFLRERLQGYRVQFERNVSYFTPDNKTIKKEIDITIFNEDKSEKYAIELKCPLNGQYPEQMYSFVKDIKFMEELKSRGFTKTATVTLVSDRPFYEGRNNEGIYKFFREEYSVYGSIFKATGVGKNKDNVSLSGKYDFRWRNLGEGRKYYIIEI</sequence>
<gene>
    <name evidence="1" type="ORF">H9636_13150</name>
</gene>
<protein>
    <submittedName>
        <fullName evidence="1">Uncharacterized protein</fullName>
    </submittedName>
</protein>